<dbReference type="Proteomes" id="UP000229625">
    <property type="component" value="Unassembled WGS sequence"/>
</dbReference>
<feature type="active site" description="O-(5'-phospho-DNA)-tyrosine intermediate" evidence="9 10">
    <location>
        <position position="128"/>
    </location>
</feature>
<dbReference type="InterPro" id="IPR013758">
    <property type="entry name" value="Topo_IIA_A/C_ab"/>
</dbReference>
<dbReference type="NCBIfam" id="TIGR01063">
    <property type="entry name" value="gyrA"/>
    <property type="match status" value="1"/>
</dbReference>
<dbReference type="EMBL" id="PETY01000022">
    <property type="protein sequence ID" value="PIV45579.1"/>
    <property type="molecule type" value="Genomic_DNA"/>
</dbReference>
<dbReference type="GO" id="GO:0003677">
    <property type="term" value="F:DNA binding"/>
    <property type="evidence" value="ECO:0007669"/>
    <property type="project" value="UniProtKB-UniRule"/>
</dbReference>
<dbReference type="Pfam" id="PF03989">
    <property type="entry name" value="DNA_gyraseA_C"/>
    <property type="match status" value="6"/>
</dbReference>
<reference evidence="14" key="1">
    <citation type="submission" date="2017-09" db="EMBL/GenBank/DDBJ databases">
        <title>Depth-based differentiation of microbial function through sediment-hosted aquifers and enrichment of novel symbionts in the deep terrestrial subsurface.</title>
        <authorList>
            <person name="Probst A.J."/>
            <person name="Ladd B."/>
            <person name="Jarett J.K."/>
            <person name="Geller-Mcgrath D.E."/>
            <person name="Sieber C.M.K."/>
            <person name="Emerson J.B."/>
            <person name="Anantharaman K."/>
            <person name="Thomas B.C."/>
            <person name="Malmstrom R."/>
            <person name="Stieglmeier M."/>
            <person name="Klingl A."/>
            <person name="Woyke T."/>
            <person name="Ryan C.M."/>
            <person name="Banfield J.F."/>
        </authorList>
    </citation>
    <scope>NUCLEOTIDE SEQUENCE [LARGE SCALE GENOMIC DNA]</scope>
</reference>
<dbReference type="AlphaFoldDB" id="A0A2M7DAT9"/>
<sequence length="829" mass="93548">MMKEEKLDKEIGKIKLRGITEEMRESYIDYAMSVIVSRALPDVRDGLKPVHRRILYAMLEDGLRHDAKFRKSATVVGSVLGRYHPHGDQAVYDSLVRMAQNFSLRYPLVQGQGNFGSVDSDPPAAQRYTECRLSKIGEETLRDIEKNTVDFIDNYDTTRKEPVVLPSPLPQLLLNGSMGIAVGMATNIPSHNLKEVCESAIYLLEHPEADTEDLFKFIQGPDFPTGGTVFNKEEIIFAYSQGKGAILTRGKAEVIEKEKGRFRIVITEIPYQVDKSSLIQQFANLVQTKKVGGIKDIRDESDKEGMRITIDLQNGSIPQKVLNSLYKFSDLQKTFHLNMLALVDGIQPKVLNLKEVLEYYLLHRQEVVSRRTKFELERAKARAHILEGISKALDKIDAVIATIRKSKDKEDAKKNLIQKFKLTSLQAEAILEIKLHQLARLEKEKIETELAQKLKEIKELGAILKSKEKVKEVIKEELLEEIKIFSDERRTKVVSAGPEKISEIDIVPQEDTIITLTKDGYIKRINPSLYHKQIRGGKGILGMKTAQDDVVCHSLLTKTHDSIFFFTNSGKVFQTKAYEIPEAQRTSRGRGLMNFLEISSKEPILSLLSISKADKDSDAKYLAMVTKNGIIKRTSLEDFENIRRGGLIAINLRTKDALRGVEKTTGEDEIILTTKKGQAILFSEKEIRHMGRQASGVRGIRLKKQDEVVGMNIIKQKVESAKRKAEESKVKRYLLVVTENGYGKRTDLKEYRKQKRGGIGIRTARVTNKTGDLVKTQIIDQQEDLIVISQKGKVIRTKIGSISKLGRNAQGVRIMRLEPGDKAASVICI</sequence>
<dbReference type="FunFam" id="3.30.1360.40:FF:000002">
    <property type="entry name" value="DNA gyrase subunit A"/>
    <property type="match status" value="1"/>
</dbReference>
<dbReference type="GO" id="GO:0005737">
    <property type="term" value="C:cytoplasm"/>
    <property type="evidence" value="ECO:0007669"/>
    <property type="project" value="UniProtKB-SubCell"/>
</dbReference>
<keyword evidence="6 9" id="KW-0238">DNA-binding</keyword>
<dbReference type="Gene3D" id="3.30.1360.40">
    <property type="match status" value="1"/>
</dbReference>
<evidence type="ECO:0000256" key="7">
    <source>
        <dbReference type="ARBA" id="ARBA00023235"/>
    </source>
</evidence>
<comment type="caution">
    <text evidence="9">Lacks conserved residue(s) required for the propagation of feature annotation.</text>
</comment>
<dbReference type="NCBIfam" id="NF004044">
    <property type="entry name" value="PRK05561.1"/>
    <property type="match status" value="1"/>
</dbReference>
<dbReference type="SUPFAM" id="SSF101904">
    <property type="entry name" value="GyrA/ParC C-terminal domain-like"/>
    <property type="match status" value="1"/>
</dbReference>
<evidence type="ECO:0000256" key="6">
    <source>
        <dbReference type="ARBA" id="ARBA00023125"/>
    </source>
</evidence>
<comment type="subunit">
    <text evidence="9">Heterotetramer, composed of two GyrA and two GyrB chains. In the heterotetramer, GyrA contains the active site tyrosine that forms a transient covalent intermediate with DNA, while GyrB binds cofactors and catalyzes ATP hydrolysis.</text>
</comment>
<dbReference type="Pfam" id="PF00521">
    <property type="entry name" value="DNA_topoisoIV"/>
    <property type="match status" value="1"/>
</dbReference>
<dbReference type="Gene3D" id="1.10.268.10">
    <property type="entry name" value="Topoisomerase, domain 3"/>
    <property type="match status" value="1"/>
</dbReference>
<keyword evidence="5 9" id="KW-0799">Topoisomerase</keyword>
<evidence type="ECO:0000256" key="9">
    <source>
        <dbReference type="HAMAP-Rule" id="MF_01897"/>
    </source>
</evidence>
<dbReference type="GO" id="GO:0009330">
    <property type="term" value="C:DNA topoisomerase type II (double strand cut, ATP-hydrolyzing) complex"/>
    <property type="evidence" value="ECO:0007669"/>
    <property type="project" value="TreeGrafter"/>
</dbReference>
<evidence type="ECO:0000256" key="4">
    <source>
        <dbReference type="ARBA" id="ARBA00022840"/>
    </source>
</evidence>
<accession>A0A2M7DAT9</accession>
<gene>
    <name evidence="9" type="primary">gyrA</name>
    <name evidence="13" type="ORF">COS24_01540</name>
</gene>
<keyword evidence="11" id="KW-0175">Coiled coil</keyword>
<comment type="subcellular location">
    <subcellularLocation>
        <location evidence="9">Cytoplasm</location>
    </subcellularLocation>
</comment>
<organism evidence="13 14">
    <name type="scientific">Candidatus Nealsonbacteria bacterium CG02_land_8_20_14_3_00_34_20</name>
    <dbReference type="NCBI Taxonomy" id="1974698"/>
    <lineage>
        <taxon>Bacteria</taxon>
        <taxon>Candidatus Nealsoniibacteriota</taxon>
    </lineage>
</organism>
<keyword evidence="3 9" id="KW-0547">Nucleotide-binding</keyword>
<dbReference type="Gene3D" id="3.90.199.10">
    <property type="entry name" value="Topoisomerase II, domain 5"/>
    <property type="match status" value="1"/>
</dbReference>
<dbReference type="GO" id="GO:0006265">
    <property type="term" value="P:DNA topological change"/>
    <property type="evidence" value="ECO:0007669"/>
    <property type="project" value="UniProtKB-UniRule"/>
</dbReference>
<dbReference type="HAMAP" id="MF_01897">
    <property type="entry name" value="GyrA"/>
    <property type="match status" value="1"/>
</dbReference>
<comment type="similarity">
    <text evidence="2 9">Belongs to the type II topoisomerase GyrA/ParC subunit family.</text>
</comment>
<dbReference type="GO" id="GO:0005524">
    <property type="term" value="F:ATP binding"/>
    <property type="evidence" value="ECO:0007669"/>
    <property type="project" value="UniProtKB-UniRule"/>
</dbReference>
<dbReference type="InterPro" id="IPR002205">
    <property type="entry name" value="Topo_IIA_dom_A"/>
</dbReference>
<evidence type="ECO:0000256" key="8">
    <source>
        <dbReference type="ARBA" id="ARBA00063644"/>
    </source>
</evidence>
<dbReference type="InterPro" id="IPR006691">
    <property type="entry name" value="GyrA/parC_rep"/>
</dbReference>
<comment type="miscellaneous">
    <text evidence="9">Few gyrases are as efficient as E.coli at forming negative supercoils. Not all organisms have 2 type II topoisomerases; in organisms with a single type II topoisomerase this enzyme also has to decatenate newly replicated chromosomes.</text>
</comment>
<evidence type="ECO:0000256" key="11">
    <source>
        <dbReference type="SAM" id="Coils"/>
    </source>
</evidence>
<evidence type="ECO:0000256" key="3">
    <source>
        <dbReference type="ARBA" id="ARBA00022741"/>
    </source>
</evidence>
<evidence type="ECO:0000256" key="1">
    <source>
        <dbReference type="ARBA" id="ARBA00000185"/>
    </source>
</evidence>
<dbReference type="PANTHER" id="PTHR43493:SF5">
    <property type="entry name" value="DNA GYRASE SUBUNIT A, CHLOROPLASTIC_MITOCHONDRIAL"/>
    <property type="match status" value="1"/>
</dbReference>
<keyword evidence="9" id="KW-0963">Cytoplasm</keyword>
<keyword evidence="4 9" id="KW-0067">ATP-binding</keyword>
<dbReference type="NCBIfam" id="NF004043">
    <property type="entry name" value="PRK05560.1"/>
    <property type="match status" value="1"/>
</dbReference>
<feature type="coiled-coil region" evidence="11">
    <location>
        <begin position="436"/>
        <end position="463"/>
    </location>
</feature>
<dbReference type="PROSITE" id="PS52040">
    <property type="entry name" value="TOPO_IIA"/>
    <property type="match status" value="1"/>
</dbReference>
<evidence type="ECO:0000259" key="12">
    <source>
        <dbReference type="PROSITE" id="PS52040"/>
    </source>
</evidence>
<dbReference type="InterPro" id="IPR013760">
    <property type="entry name" value="Topo_IIA-like_dom_sf"/>
</dbReference>
<evidence type="ECO:0000256" key="2">
    <source>
        <dbReference type="ARBA" id="ARBA00008263"/>
    </source>
</evidence>
<dbReference type="SMART" id="SM00434">
    <property type="entry name" value="TOP4c"/>
    <property type="match status" value="1"/>
</dbReference>
<dbReference type="GO" id="GO:0034335">
    <property type="term" value="F:DNA negative supercoiling activity"/>
    <property type="evidence" value="ECO:0007669"/>
    <property type="project" value="UniProtKB-ARBA"/>
</dbReference>
<dbReference type="InterPro" id="IPR035516">
    <property type="entry name" value="Gyrase/topoIV_suA_C"/>
</dbReference>
<comment type="function">
    <text evidence="9">A type II topoisomerase that negatively supercoils closed circular double-stranded (ds) DNA in an ATP-dependent manner to modulate DNA topology and maintain chromosomes in an underwound state. Negative supercoiling favors strand separation, and DNA replication, transcription, recombination and repair, all of which involve strand separation. Also able to catalyze the interconversion of other topological isomers of dsDNA rings, including catenanes and knotted rings. Type II topoisomerases break and join 2 DNA strands simultaneously in an ATP-dependent manner.</text>
</comment>
<dbReference type="CDD" id="cd00187">
    <property type="entry name" value="TOP4c"/>
    <property type="match status" value="1"/>
</dbReference>
<comment type="subunit">
    <text evidence="8">Heterotetramer composed of ParC and ParE.</text>
</comment>
<name>A0A2M7DAT9_9BACT</name>
<keyword evidence="7 9" id="KW-0413">Isomerase</keyword>
<evidence type="ECO:0000256" key="5">
    <source>
        <dbReference type="ARBA" id="ARBA00023029"/>
    </source>
</evidence>
<dbReference type="FunFam" id="1.10.268.10:FF:000001">
    <property type="entry name" value="DNA gyrase subunit A"/>
    <property type="match status" value="1"/>
</dbReference>
<dbReference type="SUPFAM" id="SSF56719">
    <property type="entry name" value="Type II DNA topoisomerase"/>
    <property type="match status" value="1"/>
</dbReference>
<dbReference type="Gene3D" id="2.120.10.90">
    <property type="entry name" value="DNA gyrase/topoisomerase IV, subunit A, C-terminal"/>
    <property type="match status" value="1"/>
</dbReference>
<dbReference type="GO" id="GO:0005694">
    <property type="term" value="C:chromosome"/>
    <property type="evidence" value="ECO:0007669"/>
    <property type="project" value="InterPro"/>
</dbReference>
<comment type="catalytic activity">
    <reaction evidence="1 9 10">
        <text>ATP-dependent breakage, passage and rejoining of double-stranded DNA.</text>
        <dbReference type="EC" id="5.6.2.2"/>
    </reaction>
</comment>
<protein>
    <recommendedName>
        <fullName evidence="9">DNA gyrase subunit A</fullName>
        <ecNumber evidence="9">5.6.2.2</ecNumber>
    </recommendedName>
</protein>
<dbReference type="InterPro" id="IPR005743">
    <property type="entry name" value="GyrA"/>
</dbReference>
<evidence type="ECO:0000313" key="14">
    <source>
        <dbReference type="Proteomes" id="UP000229625"/>
    </source>
</evidence>
<dbReference type="FunFam" id="2.120.10.90:FF:000005">
    <property type="entry name" value="DNA topoisomerase 4 subunit A"/>
    <property type="match status" value="1"/>
</dbReference>
<dbReference type="InterPro" id="IPR013757">
    <property type="entry name" value="Topo_IIA_A_a_sf"/>
</dbReference>
<comment type="caution">
    <text evidence="13">The sequence shown here is derived from an EMBL/GenBank/DDBJ whole genome shotgun (WGS) entry which is preliminary data.</text>
</comment>
<evidence type="ECO:0000256" key="10">
    <source>
        <dbReference type="PROSITE-ProRule" id="PRU01384"/>
    </source>
</evidence>
<proteinExistence type="inferred from homology"/>
<dbReference type="PANTHER" id="PTHR43493">
    <property type="entry name" value="DNA GYRASE/TOPOISOMERASE SUBUNIT A"/>
    <property type="match status" value="1"/>
</dbReference>
<dbReference type="InterPro" id="IPR050220">
    <property type="entry name" value="Type_II_DNA_Topoisomerases"/>
</dbReference>
<dbReference type="GO" id="GO:0006261">
    <property type="term" value="P:DNA-templated DNA replication"/>
    <property type="evidence" value="ECO:0007669"/>
    <property type="project" value="UniProtKB-UniRule"/>
</dbReference>
<feature type="domain" description="Topo IIA-type catalytic" evidence="12">
    <location>
        <begin position="40"/>
        <end position="506"/>
    </location>
</feature>
<evidence type="ECO:0000313" key="13">
    <source>
        <dbReference type="EMBL" id="PIV45579.1"/>
    </source>
</evidence>
<dbReference type="EC" id="5.6.2.2" evidence="9"/>